<name>A0A3E2WVA8_9FIRM</name>
<comment type="caution">
    <text evidence="11">The sequence shown here is derived from an EMBL/GenBank/DDBJ whole genome shotgun (WGS) entry which is preliminary data.</text>
</comment>
<feature type="binding site" evidence="9">
    <location>
        <position position="133"/>
    </location>
    <ligand>
        <name>FMN</name>
        <dbReference type="ChEBI" id="CHEBI:58210"/>
    </ligand>
</feature>
<evidence type="ECO:0000256" key="9">
    <source>
        <dbReference type="PIRSR" id="PIRSR006621-2"/>
    </source>
</evidence>
<keyword evidence="4 7" id="KW-0819">tRNA processing</keyword>
<keyword evidence="3 7" id="KW-0288">FMN</keyword>
<dbReference type="PROSITE" id="PS01136">
    <property type="entry name" value="UPF0034"/>
    <property type="match status" value="1"/>
</dbReference>
<keyword evidence="6 7" id="KW-0560">Oxidoreductase</keyword>
<dbReference type="AlphaFoldDB" id="A0A3E2WVA8"/>
<comment type="similarity">
    <text evidence="7">Belongs to the dus family.</text>
</comment>
<reference evidence="11 12" key="1">
    <citation type="submission" date="2018-08" db="EMBL/GenBank/DDBJ databases">
        <title>A genome reference for cultivated species of the human gut microbiota.</title>
        <authorList>
            <person name="Zou Y."/>
            <person name="Xue W."/>
            <person name="Luo G."/>
        </authorList>
    </citation>
    <scope>NUCLEOTIDE SEQUENCE [LARGE SCALE GENOMIC DNA]</scope>
    <source>
        <strain evidence="11 12">AF19-21</strain>
    </source>
</reference>
<evidence type="ECO:0000256" key="1">
    <source>
        <dbReference type="ARBA" id="ARBA00001917"/>
    </source>
</evidence>
<comment type="function">
    <text evidence="7">Catalyzes the synthesis of 5,6-dihydrouridine (D), a modified base found in the D-loop of most tRNAs, via the reduction of the C5-C6 double bond in target uridines.</text>
</comment>
<evidence type="ECO:0000256" key="3">
    <source>
        <dbReference type="ARBA" id="ARBA00022643"/>
    </source>
</evidence>
<keyword evidence="9" id="KW-0547">Nucleotide-binding</keyword>
<sequence length="313" mass="35982">MKFYLAPLEGITGYVYRNAYHKYFGEMDKYFIPFISPNQFGHLSSKEKNDILPEHNEGMEAVPQILTNSAEDFIRTAGKLKKYGYKEVNLNLGCPSKTVVSKGRGSGFLAFPDRLDRFLGEIFAYTDMGISIKTRIGKDSSCDFKELLDIYNQYPIKELIIHPRLQSDMYKNTPNWQVFGEALDRCECPVCYNGDIFTVQDFKRFAEAFPEAGCVMLGRGILSNPGLVNSIRGRGAMDKETLRAFHDQIYRDYQEILYGEKTILFKMKELWFYMASVFTNYAKYAKKIKKSERLAVYESAVAALFDEQDIFTG</sequence>
<feature type="active site" description="Proton donor" evidence="8">
    <location>
        <position position="94"/>
    </location>
</feature>
<dbReference type="GO" id="GO:0003723">
    <property type="term" value="F:RNA binding"/>
    <property type="evidence" value="ECO:0007669"/>
    <property type="project" value="TreeGrafter"/>
</dbReference>
<dbReference type="PIRSF" id="PIRSF006621">
    <property type="entry name" value="Dus"/>
    <property type="match status" value="1"/>
</dbReference>
<proteinExistence type="inferred from homology"/>
<evidence type="ECO:0000259" key="10">
    <source>
        <dbReference type="Pfam" id="PF01207"/>
    </source>
</evidence>
<dbReference type="PANTHER" id="PTHR45846">
    <property type="entry name" value="TRNA-DIHYDROURIDINE(47) SYNTHASE [NAD(P)(+)]-LIKE"/>
    <property type="match status" value="1"/>
</dbReference>
<dbReference type="Pfam" id="PF01207">
    <property type="entry name" value="Dus"/>
    <property type="match status" value="1"/>
</dbReference>
<keyword evidence="5" id="KW-0521">NADP</keyword>
<dbReference type="GO" id="GO:0017150">
    <property type="term" value="F:tRNA dihydrouridine synthase activity"/>
    <property type="evidence" value="ECO:0007669"/>
    <property type="project" value="InterPro"/>
</dbReference>
<dbReference type="InterPro" id="IPR035587">
    <property type="entry name" value="DUS-like_FMN-bd"/>
</dbReference>
<dbReference type="Proteomes" id="UP000261111">
    <property type="component" value="Unassembled WGS sequence"/>
</dbReference>
<feature type="binding site" evidence="9">
    <location>
        <position position="64"/>
    </location>
    <ligand>
        <name>FMN</name>
        <dbReference type="ChEBI" id="CHEBI:58210"/>
    </ligand>
</feature>
<dbReference type="InterPro" id="IPR013785">
    <property type="entry name" value="Aldolase_TIM"/>
</dbReference>
<dbReference type="GeneID" id="93333584"/>
<gene>
    <name evidence="11" type="ORF">DWX41_12235</name>
</gene>
<dbReference type="PANTHER" id="PTHR45846:SF1">
    <property type="entry name" value="TRNA-DIHYDROURIDINE(47) SYNTHASE [NAD(P)(+)]-LIKE"/>
    <property type="match status" value="1"/>
</dbReference>
<dbReference type="GO" id="GO:0050660">
    <property type="term" value="F:flavin adenine dinucleotide binding"/>
    <property type="evidence" value="ECO:0007669"/>
    <property type="project" value="InterPro"/>
</dbReference>
<evidence type="ECO:0000256" key="4">
    <source>
        <dbReference type="ARBA" id="ARBA00022694"/>
    </source>
</evidence>
<dbReference type="Gene3D" id="3.20.20.70">
    <property type="entry name" value="Aldolase class I"/>
    <property type="match status" value="1"/>
</dbReference>
<dbReference type="CDD" id="cd02801">
    <property type="entry name" value="DUS_like_FMN"/>
    <property type="match status" value="1"/>
</dbReference>
<dbReference type="EMBL" id="QVIA01000012">
    <property type="protein sequence ID" value="RGC31574.1"/>
    <property type="molecule type" value="Genomic_DNA"/>
</dbReference>
<evidence type="ECO:0000256" key="8">
    <source>
        <dbReference type="PIRSR" id="PIRSR006621-1"/>
    </source>
</evidence>
<keyword evidence="2 7" id="KW-0285">Flavoprotein</keyword>
<comment type="cofactor">
    <cofactor evidence="1 7 9">
        <name>FMN</name>
        <dbReference type="ChEBI" id="CHEBI:58210"/>
    </cofactor>
</comment>
<protein>
    <recommendedName>
        <fullName evidence="7">tRNA-dihydrouridine synthase</fullName>
        <ecNumber evidence="7">1.3.1.-</ecNumber>
    </recommendedName>
</protein>
<feature type="binding site" evidence="9">
    <location>
        <position position="162"/>
    </location>
    <ligand>
        <name>FMN</name>
        <dbReference type="ChEBI" id="CHEBI:58210"/>
    </ligand>
</feature>
<dbReference type="SUPFAM" id="SSF51395">
    <property type="entry name" value="FMN-linked oxidoreductases"/>
    <property type="match status" value="1"/>
</dbReference>
<organism evidence="11 12">
    <name type="scientific">Hungatella hathewayi</name>
    <dbReference type="NCBI Taxonomy" id="154046"/>
    <lineage>
        <taxon>Bacteria</taxon>
        <taxon>Bacillati</taxon>
        <taxon>Bacillota</taxon>
        <taxon>Clostridia</taxon>
        <taxon>Lachnospirales</taxon>
        <taxon>Lachnospiraceae</taxon>
        <taxon>Hungatella</taxon>
    </lineage>
</organism>
<dbReference type="RefSeq" id="WP_025655535.1">
    <property type="nucleotide sequence ID" value="NZ_QVIA01000012.1"/>
</dbReference>
<dbReference type="InterPro" id="IPR018517">
    <property type="entry name" value="tRNA_hU_synthase_CS"/>
</dbReference>
<evidence type="ECO:0000256" key="6">
    <source>
        <dbReference type="ARBA" id="ARBA00023002"/>
    </source>
</evidence>
<evidence type="ECO:0000313" key="11">
    <source>
        <dbReference type="EMBL" id="RGC31574.1"/>
    </source>
</evidence>
<evidence type="ECO:0000256" key="5">
    <source>
        <dbReference type="ARBA" id="ARBA00022857"/>
    </source>
</evidence>
<dbReference type="EC" id="1.3.1.-" evidence="7"/>
<feature type="binding site" evidence="9">
    <location>
        <begin position="218"/>
        <end position="219"/>
    </location>
    <ligand>
        <name>FMN</name>
        <dbReference type="ChEBI" id="CHEBI:58210"/>
    </ligand>
</feature>
<accession>A0A3E2WVA8</accession>
<evidence type="ECO:0000313" key="12">
    <source>
        <dbReference type="Proteomes" id="UP000261111"/>
    </source>
</evidence>
<feature type="domain" description="DUS-like FMN-binding" evidence="10">
    <location>
        <begin position="5"/>
        <end position="299"/>
    </location>
</feature>
<dbReference type="InterPro" id="IPR001269">
    <property type="entry name" value="DUS_fam"/>
</dbReference>
<evidence type="ECO:0000256" key="7">
    <source>
        <dbReference type="PIRNR" id="PIRNR006621"/>
    </source>
</evidence>
<evidence type="ECO:0000256" key="2">
    <source>
        <dbReference type="ARBA" id="ARBA00022630"/>
    </source>
</evidence>